<reference evidence="4 5" key="1">
    <citation type="submission" date="2018-07" db="EMBL/GenBank/DDBJ databases">
        <title>Bacillus sp. YLB-04 draft genome sequence.</title>
        <authorList>
            <person name="Yu L."/>
            <person name="Tang X."/>
        </authorList>
    </citation>
    <scope>NUCLEOTIDE SEQUENCE [LARGE SCALE GENOMIC DNA]</scope>
    <source>
        <strain evidence="4 5">YLB-04</strain>
    </source>
</reference>
<proteinExistence type="predicted"/>
<comment type="cofactor">
    <cofactor evidence="1">
        <name>Mg(2+)</name>
        <dbReference type="ChEBI" id="CHEBI:18420"/>
    </cofactor>
</comment>
<dbReference type="InterPro" id="IPR015797">
    <property type="entry name" value="NUDIX_hydrolase-like_dom_sf"/>
</dbReference>
<dbReference type="Pfam" id="PF00293">
    <property type="entry name" value="NUDIX"/>
    <property type="match status" value="1"/>
</dbReference>
<gene>
    <name evidence="4" type="ORF">DRW41_04710</name>
</gene>
<dbReference type="SUPFAM" id="SSF55811">
    <property type="entry name" value="Nudix"/>
    <property type="match status" value="1"/>
</dbReference>
<dbReference type="CDD" id="cd02883">
    <property type="entry name" value="NUDIX_Hydrolase"/>
    <property type="match status" value="1"/>
</dbReference>
<accession>A0A3D8GWP5</accession>
<keyword evidence="2" id="KW-0378">Hydrolase</keyword>
<dbReference type="OrthoDB" id="511483at2"/>
<dbReference type="InterPro" id="IPR000086">
    <property type="entry name" value="NUDIX_hydrolase_dom"/>
</dbReference>
<dbReference type="PRINTS" id="PR00502">
    <property type="entry name" value="NUDIXFAMILY"/>
</dbReference>
<sequence>MISQCVILKNGLVLMVRQYVQRGDIVWNFPGGGIEENETPEQSCIREVREETGYEVEIIKLLAKNGSKYTYQAEVIGGCLQVDKELEANTDILEAAWISLDDKEKFDSYTAPGARVGEEE</sequence>
<name>A0A3D8GWP5_9BACI</name>
<dbReference type="PANTHER" id="PTHR43046">
    <property type="entry name" value="GDP-MANNOSE MANNOSYL HYDROLASE"/>
    <property type="match status" value="1"/>
</dbReference>
<dbReference type="EMBL" id="QNQT01000001">
    <property type="protein sequence ID" value="RDU38863.1"/>
    <property type="molecule type" value="Genomic_DNA"/>
</dbReference>
<dbReference type="InterPro" id="IPR020476">
    <property type="entry name" value="Nudix_hydrolase"/>
</dbReference>
<feature type="domain" description="Nudix hydrolase" evidence="3">
    <location>
        <begin position="1"/>
        <end position="120"/>
    </location>
</feature>
<dbReference type="PROSITE" id="PS51462">
    <property type="entry name" value="NUDIX"/>
    <property type="match status" value="1"/>
</dbReference>
<organism evidence="4 5">
    <name type="scientific">Neobacillus piezotolerans</name>
    <dbReference type="NCBI Taxonomy" id="2259171"/>
    <lineage>
        <taxon>Bacteria</taxon>
        <taxon>Bacillati</taxon>
        <taxon>Bacillota</taxon>
        <taxon>Bacilli</taxon>
        <taxon>Bacillales</taxon>
        <taxon>Bacillaceae</taxon>
        <taxon>Neobacillus</taxon>
    </lineage>
</organism>
<dbReference type="Gene3D" id="3.90.79.10">
    <property type="entry name" value="Nucleoside Triphosphate Pyrophosphohydrolase"/>
    <property type="match status" value="1"/>
</dbReference>
<dbReference type="PANTHER" id="PTHR43046:SF14">
    <property type="entry name" value="MUTT_NUDIX FAMILY PROTEIN"/>
    <property type="match status" value="1"/>
</dbReference>
<dbReference type="AlphaFoldDB" id="A0A3D8GWP5"/>
<keyword evidence="5" id="KW-1185">Reference proteome</keyword>
<dbReference type="Proteomes" id="UP000257144">
    <property type="component" value="Unassembled WGS sequence"/>
</dbReference>
<evidence type="ECO:0000259" key="3">
    <source>
        <dbReference type="PROSITE" id="PS51462"/>
    </source>
</evidence>
<dbReference type="RefSeq" id="WP_115450777.1">
    <property type="nucleotide sequence ID" value="NZ_QNQT01000001.1"/>
</dbReference>
<evidence type="ECO:0000313" key="4">
    <source>
        <dbReference type="EMBL" id="RDU38863.1"/>
    </source>
</evidence>
<comment type="caution">
    <text evidence="4">The sequence shown here is derived from an EMBL/GenBank/DDBJ whole genome shotgun (WGS) entry which is preliminary data.</text>
</comment>
<dbReference type="GO" id="GO:0016787">
    <property type="term" value="F:hydrolase activity"/>
    <property type="evidence" value="ECO:0007669"/>
    <property type="project" value="UniProtKB-KW"/>
</dbReference>
<evidence type="ECO:0000256" key="2">
    <source>
        <dbReference type="ARBA" id="ARBA00022801"/>
    </source>
</evidence>
<protein>
    <submittedName>
        <fullName evidence="4">DNA mismatch repair protein MutT</fullName>
    </submittedName>
</protein>
<evidence type="ECO:0000256" key="1">
    <source>
        <dbReference type="ARBA" id="ARBA00001946"/>
    </source>
</evidence>
<evidence type="ECO:0000313" key="5">
    <source>
        <dbReference type="Proteomes" id="UP000257144"/>
    </source>
</evidence>